<protein>
    <submittedName>
        <fullName evidence="2">Uncharacterized protein</fullName>
    </submittedName>
</protein>
<evidence type="ECO:0000313" key="3">
    <source>
        <dbReference type="Proteomes" id="UP000287756"/>
    </source>
</evidence>
<sequence>MDKSLKVTAWILLSIALVLYLLPFFTQFVISLSAVWVFLTCSLMMNAWSEYRKTRKKPKIIFSIFFFGFLFFFAIFDLFFMR</sequence>
<feature type="transmembrane region" description="Helical" evidence="1">
    <location>
        <begin position="7"/>
        <end position="22"/>
    </location>
</feature>
<name>A0A410MIF6_9BACI</name>
<proteinExistence type="predicted"/>
<evidence type="ECO:0000313" key="2">
    <source>
        <dbReference type="EMBL" id="QAS54480.1"/>
    </source>
</evidence>
<feature type="transmembrane region" description="Helical" evidence="1">
    <location>
        <begin position="60"/>
        <end position="81"/>
    </location>
</feature>
<dbReference type="EMBL" id="CP026118">
    <property type="protein sequence ID" value="QAS54480.1"/>
    <property type="molecule type" value="Genomic_DNA"/>
</dbReference>
<dbReference type="Proteomes" id="UP000287756">
    <property type="component" value="Chromosome"/>
</dbReference>
<organism evidence="2 3">
    <name type="scientific">Halobacillus litoralis</name>
    <dbReference type="NCBI Taxonomy" id="45668"/>
    <lineage>
        <taxon>Bacteria</taxon>
        <taxon>Bacillati</taxon>
        <taxon>Bacillota</taxon>
        <taxon>Bacilli</taxon>
        <taxon>Bacillales</taxon>
        <taxon>Bacillaceae</taxon>
        <taxon>Halobacillus</taxon>
    </lineage>
</organism>
<keyword evidence="1" id="KW-0472">Membrane</keyword>
<gene>
    <name evidence="2" type="ORF">HLI_20795</name>
</gene>
<dbReference type="KEGG" id="hli:HLI_20795"/>
<reference evidence="2 3" key="1">
    <citation type="submission" date="2018-01" db="EMBL/GenBank/DDBJ databases">
        <title>The whole genome sequencing and assembly of Halobacillus litoralis ERB031 strain.</title>
        <authorList>
            <person name="Lee S.-J."/>
            <person name="Park M.-K."/>
            <person name="Kim J.-Y."/>
            <person name="Lee Y.-J."/>
            <person name="Yi H."/>
            <person name="Bahn Y.-S."/>
            <person name="Kim J.F."/>
            <person name="Lee D.-W."/>
        </authorList>
    </citation>
    <scope>NUCLEOTIDE SEQUENCE [LARGE SCALE GENOMIC DNA]</scope>
    <source>
        <strain evidence="2 3">ERB 031</strain>
    </source>
</reference>
<evidence type="ECO:0000256" key="1">
    <source>
        <dbReference type="SAM" id="Phobius"/>
    </source>
</evidence>
<dbReference type="AlphaFoldDB" id="A0A410MIF6"/>
<accession>A0A410MIF6</accession>
<keyword evidence="1" id="KW-0812">Transmembrane</keyword>
<keyword evidence="1" id="KW-1133">Transmembrane helix</keyword>